<reference evidence="2 3" key="1">
    <citation type="submission" date="2016-03" db="EMBL/GenBank/DDBJ databases">
        <title>Whole genome sequencing of Grifola frondosa 9006-11.</title>
        <authorList>
            <person name="Min B."/>
            <person name="Park H."/>
            <person name="Kim J.-G."/>
            <person name="Cho H."/>
            <person name="Oh Y.-L."/>
            <person name="Kong W.-S."/>
            <person name="Choi I.-G."/>
        </authorList>
    </citation>
    <scope>NUCLEOTIDE SEQUENCE [LARGE SCALE GENOMIC DNA]</scope>
    <source>
        <strain evidence="2 3">9006-11</strain>
    </source>
</reference>
<sequence>MPPTWLIRDDEVHKQRAAKKLSQMKVGGHSPGRMLSAMSIRRRTMEMGSLPGERVGHLSVAQNDHDEDRDEYNSRMEGGRPPRYMFATKAARKSVPQSMIVKSIRSFDHGTVSKHAALIGKAARKHKYAGSSADVIELSDSSADEEDLSQLDAAFNSLALRDKRLAEHGRLPYLRRNLRVGFILACRELGIRTEPRTPPSADVTVVYRYHIDDDSDDEDGRGSSADQEDQRDNQEWSSTKMLSDWVCPLCELLDQFNTREMLQFHFERDHKEATVSWVEDTRGDLQSWRIEIIIRDPESDLSSSDFEDSDSHDSERAPSPMLEPVHLHYEGEAPRQQSVSVEQEQLPRTPSAASPEDILIPKRSPGPPLPRFMKEVREASPTPTSTGTTYTERRSRSTTVWTSTSGQSYRGSLPARYPTPPPPSDPLGPAAQYPYLPPESENGEVYYSYRPGGPRIYDLLNTLPLEPFGVLSWVIVDREEELFEFDDVRDEDKVILALWNRWIMLNRTKFRFKGYLQGVLHFIDQYWQMIHRAAGWRALRGFLLMMAINRYLEISEVNKVLDHYESKTGMEFWYKEAESVASD</sequence>
<name>A0A1C7MNH0_GRIFR</name>
<feature type="region of interest" description="Disordered" evidence="1">
    <location>
        <begin position="299"/>
        <end position="320"/>
    </location>
</feature>
<dbReference type="STRING" id="5627.A0A1C7MNH0"/>
<evidence type="ECO:0000256" key="1">
    <source>
        <dbReference type="SAM" id="MobiDB-lite"/>
    </source>
</evidence>
<feature type="region of interest" description="Disordered" evidence="1">
    <location>
        <begin position="333"/>
        <end position="429"/>
    </location>
</feature>
<gene>
    <name evidence="2" type="ORF">A0H81_02614</name>
</gene>
<comment type="caution">
    <text evidence="2">The sequence shown here is derived from an EMBL/GenBank/DDBJ whole genome shotgun (WGS) entry which is preliminary data.</text>
</comment>
<evidence type="ECO:0000313" key="3">
    <source>
        <dbReference type="Proteomes" id="UP000092993"/>
    </source>
</evidence>
<protein>
    <submittedName>
        <fullName evidence="2">Uncharacterized protein</fullName>
    </submittedName>
</protein>
<evidence type="ECO:0000313" key="2">
    <source>
        <dbReference type="EMBL" id="OBZ78402.1"/>
    </source>
</evidence>
<proteinExistence type="predicted"/>
<keyword evidence="3" id="KW-1185">Reference proteome</keyword>
<feature type="region of interest" description="Disordered" evidence="1">
    <location>
        <begin position="213"/>
        <end position="237"/>
    </location>
</feature>
<feature type="compositionally biased region" description="Pro residues" evidence="1">
    <location>
        <begin position="417"/>
        <end position="426"/>
    </location>
</feature>
<dbReference type="OrthoDB" id="3249923at2759"/>
<accession>A0A1C7MNH0</accession>
<feature type="region of interest" description="Disordered" evidence="1">
    <location>
        <begin position="63"/>
        <end position="82"/>
    </location>
</feature>
<dbReference type="EMBL" id="LUGG01000002">
    <property type="protein sequence ID" value="OBZ78402.1"/>
    <property type="molecule type" value="Genomic_DNA"/>
</dbReference>
<feature type="compositionally biased region" description="Low complexity" evidence="1">
    <location>
        <begin position="380"/>
        <end position="390"/>
    </location>
</feature>
<dbReference type="AlphaFoldDB" id="A0A1C7MNH0"/>
<organism evidence="2 3">
    <name type="scientific">Grifola frondosa</name>
    <name type="common">Maitake</name>
    <name type="synonym">Polyporus frondosus</name>
    <dbReference type="NCBI Taxonomy" id="5627"/>
    <lineage>
        <taxon>Eukaryota</taxon>
        <taxon>Fungi</taxon>
        <taxon>Dikarya</taxon>
        <taxon>Basidiomycota</taxon>
        <taxon>Agaricomycotina</taxon>
        <taxon>Agaricomycetes</taxon>
        <taxon>Polyporales</taxon>
        <taxon>Grifolaceae</taxon>
        <taxon>Grifola</taxon>
    </lineage>
</organism>
<feature type="compositionally biased region" description="Polar residues" evidence="1">
    <location>
        <begin position="335"/>
        <end position="352"/>
    </location>
</feature>
<feature type="compositionally biased region" description="Basic and acidic residues" evidence="1">
    <location>
        <begin position="63"/>
        <end position="80"/>
    </location>
</feature>
<dbReference type="Proteomes" id="UP000092993">
    <property type="component" value="Unassembled WGS sequence"/>
</dbReference>